<protein>
    <submittedName>
        <fullName evidence="3">Amidohydrolase family protein</fullName>
    </submittedName>
</protein>
<reference evidence="3 4" key="1">
    <citation type="journal article" date="2021" name="Int. J. Syst. Evol. Microbiol.">
        <title>Capnocytophaga periodontitidis sp. nov., isolated from subgingival plaque of periodontitis patient.</title>
        <authorList>
            <person name="Zhang Y."/>
            <person name="Qiao D."/>
            <person name="Shi W."/>
            <person name="Wu D."/>
            <person name="Cai M."/>
        </authorList>
    </citation>
    <scope>NUCLEOTIDE SEQUENCE [LARGE SCALE GENOMIC DNA]</scope>
    <source>
        <strain evidence="3 4">051621</strain>
    </source>
</reference>
<dbReference type="Pfam" id="PF12890">
    <property type="entry name" value="DHOase"/>
    <property type="match status" value="1"/>
</dbReference>
<dbReference type="InterPro" id="IPR032466">
    <property type="entry name" value="Metal_Hydrolase"/>
</dbReference>
<dbReference type="SUPFAM" id="SSF51338">
    <property type="entry name" value="Composite domain of metallo-dependent hydrolases"/>
    <property type="match status" value="1"/>
</dbReference>
<keyword evidence="4" id="KW-1185">Reference proteome</keyword>
<dbReference type="RefSeq" id="WP_198466106.1">
    <property type="nucleotide sequence ID" value="NZ_JAEFDC010000002.1"/>
</dbReference>
<evidence type="ECO:0000313" key="4">
    <source>
        <dbReference type="Proteomes" id="UP000641139"/>
    </source>
</evidence>
<dbReference type="PANTHER" id="PTHR43668">
    <property type="entry name" value="ALLANTOINASE"/>
    <property type="match status" value="1"/>
</dbReference>
<dbReference type="CDD" id="cd01317">
    <property type="entry name" value="DHOase_IIa"/>
    <property type="match status" value="1"/>
</dbReference>
<sequence length="415" mass="45058">MDILLKSARIIDPESAYHNKVRDILISGGVIQQVSASIPLTNEMQVLENIYISQGWTDSSVCFGEPGFEERETLANGMRTAEKSGFTHLLINPLTHPVVDSQSGVVYIKNKTAHCAATAHPIGALTIESKGEYLAELFDMKKGGAVAFGDYKKAISNSNLLKIALQYTQPFGGIVISFPNDTKFMGKGVVNEHIEATRLGLKGIPALAEELMVARDLAVLEYAGGKLHIPTISTAKSVALIREAKAKGLDVSCSVAIHNLHFTDEVLENFNTNYKVLPPLRDTANVQALREALNEGVIDFVTSDHNPLDIELKFKEFDWAAFGTIGLENAFGILTQYTSIERSIQLLTSARKRFGIPSTPITEGTSADMTLFTPEGSSVFTINDILSASKNSAFIGETMKGKVIGVIARNQLVLN</sequence>
<feature type="domain" description="Dihydroorotase catalytic" evidence="2">
    <location>
        <begin position="55"/>
        <end position="235"/>
    </location>
</feature>
<dbReference type="InterPro" id="IPR011059">
    <property type="entry name" value="Metal-dep_hydrolase_composite"/>
</dbReference>
<comment type="caution">
    <text evidence="3">The sequence shown here is derived from an EMBL/GenBank/DDBJ whole genome shotgun (WGS) entry which is preliminary data.</text>
</comment>
<keyword evidence="1" id="KW-0665">Pyrimidine biosynthesis</keyword>
<proteinExistence type="predicted"/>
<dbReference type="InterPro" id="IPR004722">
    <property type="entry name" value="DHOase"/>
</dbReference>
<gene>
    <name evidence="3" type="ORF">I7X30_03885</name>
</gene>
<evidence type="ECO:0000259" key="2">
    <source>
        <dbReference type="Pfam" id="PF12890"/>
    </source>
</evidence>
<accession>A0ABS0SL63</accession>
<dbReference type="InterPro" id="IPR050138">
    <property type="entry name" value="DHOase/Allantoinase_Hydrolase"/>
</dbReference>
<dbReference type="EMBL" id="JAEFDC010000002">
    <property type="protein sequence ID" value="MBI1646202.1"/>
    <property type="molecule type" value="Genomic_DNA"/>
</dbReference>
<organism evidence="3 4">
    <name type="scientific">Capnocytophaga periodontitidis</name>
    <dbReference type="NCBI Taxonomy" id="2795027"/>
    <lineage>
        <taxon>Bacteria</taxon>
        <taxon>Pseudomonadati</taxon>
        <taxon>Bacteroidota</taxon>
        <taxon>Flavobacteriia</taxon>
        <taxon>Flavobacteriales</taxon>
        <taxon>Flavobacteriaceae</taxon>
        <taxon>Capnocytophaga</taxon>
    </lineage>
</organism>
<dbReference type="Gene3D" id="3.20.20.140">
    <property type="entry name" value="Metal-dependent hydrolases"/>
    <property type="match status" value="1"/>
</dbReference>
<name>A0ABS0SL63_9FLAO</name>
<dbReference type="Proteomes" id="UP000641139">
    <property type="component" value="Unassembled WGS sequence"/>
</dbReference>
<dbReference type="PANTHER" id="PTHR43668:SF2">
    <property type="entry name" value="ALLANTOINASE"/>
    <property type="match status" value="1"/>
</dbReference>
<dbReference type="InterPro" id="IPR024403">
    <property type="entry name" value="DHOase_cat"/>
</dbReference>
<evidence type="ECO:0000313" key="3">
    <source>
        <dbReference type="EMBL" id="MBI1646202.1"/>
    </source>
</evidence>
<dbReference type="Gene3D" id="2.30.40.10">
    <property type="entry name" value="Urease, subunit C, domain 1"/>
    <property type="match status" value="1"/>
</dbReference>
<dbReference type="SUPFAM" id="SSF51556">
    <property type="entry name" value="Metallo-dependent hydrolases"/>
    <property type="match status" value="1"/>
</dbReference>
<evidence type="ECO:0000256" key="1">
    <source>
        <dbReference type="ARBA" id="ARBA00022975"/>
    </source>
</evidence>